<organism evidence="2 3">
    <name type="scientific">Cochliobolus heterostrophus (strain C5 / ATCC 48332 / race O)</name>
    <name type="common">Southern corn leaf blight fungus</name>
    <name type="synonym">Bipolaris maydis</name>
    <dbReference type="NCBI Taxonomy" id="701091"/>
    <lineage>
        <taxon>Eukaryota</taxon>
        <taxon>Fungi</taxon>
        <taxon>Dikarya</taxon>
        <taxon>Ascomycota</taxon>
        <taxon>Pezizomycotina</taxon>
        <taxon>Dothideomycetes</taxon>
        <taxon>Pleosporomycetidae</taxon>
        <taxon>Pleosporales</taxon>
        <taxon>Pleosporineae</taxon>
        <taxon>Pleosporaceae</taxon>
        <taxon>Bipolaris</taxon>
    </lineage>
</organism>
<feature type="coiled-coil region" evidence="1">
    <location>
        <begin position="12"/>
        <end position="39"/>
    </location>
</feature>
<dbReference type="STRING" id="701091.M2U402"/>
<evidence type="ECO:0000256" key="1">
    <source>
        <dbReference type="SAM" id="Coils"/>
    </source>
</evidence>
<dbReference type="AlphaFoldDB" id="M2U402"/>
<gene>
    <name evidence="2" type="ORF">COCHEDRAFT_1095358</name>
</gene>
<evidence type="ECO:0000313" key="3">
    <source>
        <dbReference type="Proteomes" id="UP000016936"/>
    </source>
</evidence>
<reference evidence="3" key="2">
    <citation type="journal article" date="2013" name="PLoS Genet.">
        <title>Comparative genome structure, secondary metabolite, and effector coding capacity across Cochliobolus pathogens.</title>
        <authorList>
            <person name="Condon B.J."/>
            <person name="Leng Y."/>
            <person name="Wu D."/>
            <person name="Bushley K.E."/>
            <person name="Ohm R.A."/>
            <person name="Otillar R."/>
            <person name="Martin J."/>
            <person name="Schackwitz W."/>
            <person name="Grimwood J."/>
            <person name="MohdZainudin N."/>
            <person name="Xue C."/>
            <person name="Wang R."/>
            <person name="Manning V.A."/>
            <person name="Dhillon B."/>
            <person name="Tu Z.J."/>
            <person name="Steffenson B.J."/>
            <person name="Salamov A."/>
            <person name="Sun H."/>
            <person name="Lowry S."/>
            <person name="LaButti K."/>
            <person name="Han J."/>
            <person name="Copeland A."/>
            <person name="Lindquist E."/>
            <person name="Barry K."/>
            <person name="Schmutz J."/>
            <person name="Baker S.E."/>
            <person name="Ciuffetti L.M."/>
            <person name="Grigoriev I.V."/>
            <person name="Zhong S."/>
            <person name="Turgeon B.G."/>
        </authorList>
    </citation>
    <scope>NUCLEOTIDE SEQUENCE [LARGE SCALE GENOMIC DNA]</scope>
    <source>
        <strain evidence="3">C5 / ATCC 48332 / race O</strain>
    </source>
</reference>
<reference evidence="2 3" key="1">
    <citation type="journal article" date="2012" name="PLoS Pathog.">
        <title>Diverse lifestyles and strategies of plant pathogenesis encoded in the genomes of eighteen Dothideomycetes fungi.</title>
        <authorList>
            <person name="Ohm R.A."/>
            <person name="Feau N."/>
            <person name="Henrissat B."/>
            <person name="Schoch C.L."/>
            <person name="Horwitz B.A."/>
            <person name="Barry K.W."/>
            <person name="Condon B.J."/>
            <person name="Copeland A.C."/>
            <person name="Dhillon B."/>
            <person name="Glaser F."/>
            <person name="Hesse C.N."/>
            <person name="Kosti I."/>
            <person name="LaButti K."/>
            <person name="Lindquist E.A."/>
            <person name="Lucas S."/>
            <person name="Salamov A.A."/>
            <person name="Bradshaw R.E."/>
            <person name="Ciuffetti L."/>
            <person name="Hamelin R.C."/>
            <person name="Kema G.H.J."/>
            <person name="Lawrence C."/>
            <person name="Scott J.A."/>
            <person name="Spatafora J.W."/>
            <person name="Turgeon B.G."/>
            <person name="de Wit P.J.G.M."/>
            <person name="Zhong S."/>
            <person name="Goodwin S.B."/>
            <person name="Grigoriev I.V."/>
        </authorList>
    </citation>
    <scope>NUCLEOTIDE SEQUENCE [LARGE SCALE GENOMIC DNA]</scope>
    <source>
        <strain evidence="3">C5 / ATCC 48332 / race O</strain>
    </source>
</reference>
<dbReference type="EMBL" id="KB445573">
    <property type="protein sequence ID" value="EMD93269.1"/>
    <property type="molecule type" value="Genomic_DNA"/>
</dbReference>
<accession>M2U402</accession>
<sequence>MKRCKDIQEAKLQESLQNLAFSQDEAQSLRAQVQALQKQMLAQVSKVEAISDEAFSRDFRALASLVKSLSRTIQPAQGVDVLKVSCPCGLLHNVAKHHWDTRARKKAYIEAWIWSVLICIVFKHPFGFCKNLTHLHDAWGLIFGRGFVNNWPKPTPKSENWRATTVKELVARIGHTTITAGQNYGEHQTSDKNAYNLQKAVLENRKCTADIIRSNLAAVAPKSDLSHIPEIVDRAFALAVNMSMQLSRVQLTWPVIGEDFEAEYMSPIPDRNGQDIDGGVVAFVVNPGLTRWGDVHGHSFEMWHQIVPSLVQLEPVQAKRGDAHDRVRVKQEE</sequence>
<dbReference type="OrthoDB" id="3545916at2759"/>
<dbReference type="HOGENOM" id="CLU_834205_0_0_1"/>
<keyword evidence="1" id="KW-0175">Coiled coil</keyword>
<dbReference type="OMA" id="WNTRARK"/>
<protein>
    <submittedName>
        <fullName evidence="2">Uncharacterized protein</fullName>
    </submittedName>
</protein>
<evidence type="ECO:0000313" key="2">
    <source>
        <dbReference type="EMBL" id="EMD93269.1"/>
    </source>
</evidence>
<proteinExistence type="predicted"/>
<dbReference type="Proteomes" id="UP000016936">
    <property type="component" value="Unassembled WGS sequence"/>
</dbReference>
<name>M2U402_COCH5</name>
<keyword evidence="3" id="KW-1185">Reference proteome</keyword>